<feature type="domain" description="Acyltransferase 3" evidence="4">
    <location>
        <begin position="568"/>
        <end position="841"/>
    </location>
</feature>
<evidence type="ECO:0000259" key="4">
    <source>
        <dbReference type="Pfam" id="PF01757"/>
    </source>
</evidence>
<evidence type="ECO:0000313" key="5">
    <source>
        <dbReference type="EMBL" id="WAB81821.1"/>
    </source>
</evidence>
<feature type="transmembrane region" description="Helical" evidence="2">
    <location>
        <begin position="624"/>
        <end position="646"/>
    </location>
</feature>
<evidence type="ECO:0000256" key="1">
    <source>
        <dbReference type="SAM" id="MobiDB-lite"/>
    </source>
</evidence>
<evidence type="ECO:0000256" key="2">
    <source>
        <dbReference type="SAM" id="Phobius"/>
    </source>
</evidence>
<keyword evidence="6" id="KW-1185">Reference proteome</keyword>
<dbReference type="GO" id="GO:0016747">
    <property type="term" value="F:acyltransferase activity, transferring groups other than amino-acyl groups"/>
    <property type="evidence" value="ECO:0007669"/>
    <property type="project" value="InterPro"/>
</dbReference>
<evidence type="ECO:0000259" key="3">
    <source>
        <dbReference type="Pfam" id="PF00501"/>
    </source>
</evidence>
<dbReference type="InterPro" id="IPR000873">
    <property type="entry name" value="AMP-dep_synth/lig_dom"/>
</dbReference>
<dbReference type="InterPro" id="IPR002656">
    <property type="entry name" value="Acyl_transf_3_dom"/>
</dbReference>
<gene>
    <name evidence="5" type="ORF">OVN18_02020</name>
</gene>
<proteinExistence type="predicted"/>
<sequence>MHELLAGADHDIALVDASRSVSYAELRERVIERAAELGCGRRLLMLSCRRDVETVVSLLAALVGRHAVILLGDEEPTSEQWRRRLIETYDPDTVVGSRADAGASIEHRRGASGHDLHPELALLLSTSGSTGSPKLVRLSGTNVISNARAIADYLELGPEDCGATTLPLHYCYGLSILTSHLVAGARVLVTASSVIQPEFRRDAARAGVSSIAGVPHTFDLLSASGFDPAGLPSLRLMTQAGGRMDPERVREWARRGAECGVSLVVMYGATEATARMAYLPAPLAMSRPGAIGIAIPGGALRIDDPDDAGEGELVYSGPNVMMGYAETPEDLARGHEARELRTGDLARRTADGLFEIVGRMSRFVKIFGLRLDLDRLERILAAEGVPAYAVESAGGVLIGTTCAEDADRAPGILSAATGIPRACFRHVVLDQLAVTSSGKADRQELRRLSDRLPGAELPVEGPTTPGEQVTTVEAVRSMYAVVLERPEASERDSFVSLDGDSLSFVEAAHRLERIIGDLPAQWPSLSARELAEHAAALPAPRIPSSDGAGRPATGRGRRPRASVETAVALRAVCIILIVGTHANLLGLQGGAHLLLAVLGYNLARFPLAPRPRGARLRGLARSALLIAVPSMLWIGGVSLVTARYDLSTVLLLNSVLGDDSAWSEQWRFWFLEAALGAIILAGAALSIRLIDRAERRSPFLVVSIALALALLIRVVDNQGVLAEGVARYTLPGVLWLVVLGAAAERAGTRAQRIGLSLVAVAGTAGFLGDPLREAVVIAGLLVLIWVRAVPVPRAAAAAMSALAAASLFIYLVHWEIYPAWEDDAPVFATVASIAGGLLVFAVWRRLRRTAARLPSARIGRRRLAT</sequence>
<protein>
    <submittedName>
        <fullName evidence="5">AMP-binding protein</fullName>
    </submittedName>
</protein>
<dbReference type="KEGG" id="mdb:OVN18_02020"/>
<dbReference type="Proteomes" id="UP001164706">
    <property type="component" value="Chromosome"/>
</dbReference>
<dbReference type="AlphaFoldDB" id="A0A9E8MLP5"/>
<keyword evidence="2" id="KW-0472">Membrane</keyword>
<dbReference type="RefSeq" id="WP_267781612.1">
    <property type="nucleotide sequence ID" value="NZ_CP113089.1"/>
</dbReference>
<accession>A0A9E8MLP5</accession>
<evidence type="ECO:0000313" key="6">
    <source>
        <dbReference type="Proteomes" id="UP001164706"/>
    </source>
</evidence>
<feature type="transmembrane region" description="Helical" evidence="2">
    <location>
        <begin position="794"/>
        <end position="812"/>
    </location>
</feature>
<feature type="region of interest" description="Disordered" evidence="1">
    <location>
        <begin position="536"/>
        <end position="559"/>
    </location>
</feature>
<keyword evidence="2" id="KW-1133">Transmembrane helix</keyword>
<organism evidence="5 6">
    <name type="scientific">Microcella daejeonensis</name>
    <dbReference type="NCBI Taxonomy" id="2994971"/>
    <lineage>
        <taxon>Bacteria</taxon>
        <taxon>Bacillati</taxon>
        <taxon>Actinomycetota</taxon>
        <taxon>Actinomycetes</taxon>
        <taxon>Micrococcales</taxon>
        <taxon>Microbacteriaceae</taxon>
        <taxon>Microcella</taxon>
    </lineage>
</organism>
<dbReference type="PANTHER" id="PTHR43767">
    <property type="entry name" value="LONG-CHAIN-FATTY-ACID--COA LIGASE"/>
    <property type="match status" value="1"/>
</dbReference>
<dbReference type="SUPFAM" id="SSF56801">
    <property type="entry name" value="Acetyl-CoA synthetase-like"/>
    <property type="match status" value="1"/>
</dbReference>
<dbReference type="Pfam" id="PF00501">
    <property type="entry name" value="AMP-binding"/>
    <property type="match status" value="1"/>
</dbReference>
<reference evidence="5" key="1">
    <citation type="submission" date="2022-11" db="EMBL/GenBank/DDBJ databases">
        <title>Description of Microcella daejonensis nov. sp, isolated from riverside soil.</title>
        <authorList>
            <person name="Molina K.M."/>
            <person name="Kim S.B."/>
        </authorList>
    </citation>
    <scope>NUCLEOTIDE SEQUENCE</scope>
    <source>
        <strain evidence="5">MMS21-STM12</strain>
    </source>
</reference>
<dbReference type="Pfam" id="PF01757">
    <property type="entry name" value="Acyl_transf_3"/>
    <property type="match status" value="1"/>
</dbReference>
<feature type="transmembrane region" description="Helical" evidence="2">
    <location>
        <begin position="727"/>
        <end position="743"/>
    </location>
</feature>
<feature type="domain" description="AMP-dependent synthetase/ligase" evidence="3">
    <location>
        <begin position="113"/>
        <end position="324"/>
    </location>
</feature>
<feature type="transmembrane region" description="Helical" evidence="2">
    <location>
        <begin position="666"/>
        <end position="687"/>
    </location>
</feature>
<dbReference type="InterPro" id="IPR042099">
    <property type="entry name" value="ANL_N_sf"/>
</dbReference>
<feature type="transmembrane region" description="Helical" evidence="2">
    <location>
        <begin position="824"/>
        <end position="843"/>
    </location>
</feature>
<dbReference type="Gene3D" id="3.40.50.12780">
    <property type="entry name" value="N-terminal domain of ligase-like"/>
    <property type="match status" value="1"/>
</dbReference>
<dbReference type="InterPro" id="IPR050237">
    <property type="entry name" value="ATP-dep_AMP-bd_enzyme"/>
</dbReference>
<name>A0A9E8MLP5_9MICO</name>
<dbReference type="PANTHER" id="PTHR43767:SF1">
    <property type="entry name" value="NONRIBOSOMAL PEPTIDE SYNTHASE PES1 (EUROFUNG)-RELATED"/>
    <property type="match status" value="1"/>
</dbReference>
<keyword evidence="2" id="KW-0812">Transmembrane</keyword>
<feature type="transmembrane region" description="Helical" evidence="2">
    <location>
        <begin position="585"/>
        <end position="603"/>
    </location>
</feature>
<dbReference type="EMBL" id="CP113089">
    <property type="protein sequence ID" value="WAB81821.1"/>
    <property type="molecule type" value="Genomic_DNA"/>
</dbReference>
<feature type="transmembrane region" description="Helical" evidence="2">
    <location>
        <begin position="699"/>
        <end position="715"/>
    </location>
</feature>